<dbReference type="Pfam" id="PF13193">
    <property type="entry name" value="AMP-binding_C"/>
    <property type="match status" value="1"/>
</dbReference>
<dbReference type="PANTHER" id="PTHR43201">
    <property type="entry name" value="ACYL-COA SYNTHETASE"/>
    <property type="match status" value="1"/>
</dbReference>
<dbReference type="PANTHER" id="PTHR43201:SF5">
    <property type="entry name" value="MEDIUM-CHAIN ACYL-COA LIGASE ACSF2, MITOCHONDRIAL"/>
    <property type="match status" value="1"/>
</dbReference>
<sequence>MVVATTETPKQILDGFVRKPSIQREQYQVANLWRNLPLWQILHQGVGRHPDRIAVTDNHTSLSYLELANHVDRIAAGLREEGLVCGDSVVLQLANTLDFLVVFFALQRLGVVPVLALPAHGLVEIRHFMQLSGARVYIGSNHEKDDKALAIATQLQAELSISIRCYISGHFGQFSPLPECDAGDFTPAIVDPEHPALFLVSGGTTGLPKLIPRTHNDYLFNVEQCAKASEISAQDVYLAVLPAAHNFTLGCPGILGVLNAGGKVVLTTNPSPDYCFELIEKQRITATALVPALAQLWTEATQWESTDRSSLRLMQVGGSKLAYSDALEMQNAFPNALQQVFGMAEGLIACTRLGDDKEIIATRQGRPVSEWDEVLVVDDQGKPVAVGEEGELLTRGPYTLSGYYRAPEHNLRAFTDEGYYRSGDRVVVDSQGYFTVTGRIKDVIIRAGENIAADELEELLLSHPQIAQVAVFPLPDAHLGEKIAVAAVIRGPEIMLRDIRQFLQTKEIAAFKLPDELFAVKSLPKTAVGKIDKKRILSTILP</sequence>
<feature type="domain" description="AMP-binding enzyme C-terminal" evidence="5">
    <location>
        <begin position="455"/>
        <end position="530"/>
    </location>
</feature>
<evidence type="ECO:0000313" key="7">
    <source>
        <dbReference type="Proteomes" id="UP000237466"/>
    </source>
</evidence>
<reference evidence="6 7" key="1">
    <citation type="journal article" date="2018" name="Front. Microbiol.">
        <title>Phylogeny of Vibrio vulnificus from the Analysis of the Core-Genome: Implications for Intra-Species Taxonomy.</title>
        <authorList>
            <person name="Roig F.J."/>
            <person name="Gonzalez-Candelas F."/>
            <person name="Sanjuan E."/>
            <person name="Fouz B."/>
            <person name="Feil E.J."/>
            <person name="Llorens C."/>
            <person name="Baker-Austin C."/>
            <person name="Oliver J.D."/>
            <person name="Danin-Poleg Y."/>
            <person name="Gibas C.J."/>
            <person name="Kashi Y."/>
            <person name="Gulig P.A."/>
            <person name="Morrison S.S."/>
            <person name="Amaro C."/>
        </authorList>
    </citation>
    <scope>NUCLEOTIDE SEQUENCE [LARGE SCALE GENOMIC DNA]</scope>
    <source>
        <strain evidence="6 7">CECT4608</strain>
    </source>
</reference>
<dbReference type="Proteomes" id="UP000237466">
    <property type="component" value="Unassembled WGS sequence"/>
</dbReference>
<keyword evidence="3 6" id="KW-0436">Ligase</keyword>
<protein>
    <submittedName>
        <fullName evidence="6">2,3-dihydroxybenzoate-AMP ligase</fullName>
    </submittedName>
</protein>
<dbReference type="AlphaFoldDB" id="A0A2S3R8N4"/>
<dbReference type="Gene3D" id="3.40.50.12780">
    <property type="entry name" value="N-terminal domain of ligase-like"/>
    <property type="match status" value="1"/>
</dbReference>
<gene>
    <name evidence="6" type="ORF">CRN52_01125</name>
</gene>
<evidence type="ECO:0000256" key="2">
    <source>
        <dbReference type="ARBA" id="ARBA00006432"/>
    </source>
</evidence>
<dbReference type="FunFam" id="2.30.38.10:FF:000003">
    <property type="entry name" value="Vibriobactin-specific 2,3-dihydroxybenzoate-AMP ligase"/>
    <property type="match status" value="1"/>
</dbReference>
<dbReference type="InterPro" id="IPR000873">
    <property type="entry name" value="AMP-dep_synth/lig_dom"/>
</dbReference>
<dbReference type="Pfam" id="PF00501">
    <property type="entry name" value="AMP-binding"/>
    <property type="match status" value="1"/>
</dbReference>
<comment type="pathway">
    <text evidence="1">Siderophore biosynthesis.</text>
</comment>
<dbReference type="Gene3D" id="3.30.300.30">
    <property type="match status" value="1"/>
</dbReference>
<accession>A0A2S3R8N4</accession>
<evidence type="ECO:0000259" key="4">
    <source>
        <dbReference type="Pfam" id="PF00501"/>
    </source>
</evidence>
<organism evidence="6 7">
    <name type="scientific">Vibrio vulnificus</name>
    <dbReference type="NCBI Taxonomy" id="672"/>
    <lineage>
        <taxon>Bacteria</taxon>
        <taxon>Pseudomonadati</taxon>
        <taxon>Pseudomonadota</taxon>
        <taxon>Gammaproteobacteria</taxon>
        <taxon>Vibrionales</taxon>
        <taxon>Vibrionaceae</taxon>
        <taxon>Vibrio</taxon>
    </lineage>
</organism>
<evidence type="ECO:0000256" key="1">
    <source>
        <dbReference type="ARBA" id="ARBA00004924"/>
    </source>
</evidence>
<dbReference type="SUPFAM" id="SSF56801">
    <property type="entry name" value="Acetyl-CoA synthetase-like"/>
    <property type="match status" value="1"/>
</dbReference>
<evidence type="ECO:0000259" key="5">
    <source>
        <dbReference type="Pfam" id="PF13193"/>
    </source>
</evidence>
<comment type="similarity">
    <text evidence="2">Belongs to the ATP-dependent AMP-binding enzyme family.</text>
</comment>
<comment type="caution">
    <text evidence="6">The sequence shown here is derived from an EMBL/GenBank/DDBJ whole genome shotgun (WGS) entry which is preliminary data.</text>
</comment>
<dbReference type="InterPro" id="IPR025110">
    <property type="entry name" value="AMP-bd_C"/>
</dbReference>
<proteinExistence type="inferred from homology"/>
<dbReference type="GO" id="GO:0006631">
    <property type="term" value="P:fatty acid metabolic process"/>
    <property type="evidence" value="ECO:0007669"/>
    <property type="project" value="TreeGrafter"/>
</dbReference>
<dbReference type="GO" id="GO:0031956">
    <property type="term" value="F:medium-chain fatty acid-CoA ligase activity"/>
    <property type="evidence" value="ECO:0007669"/>
    <property type="project" value="TreeGrafter"/>
</dbReference>
<feature type="domain" description="AMP-dependent synthetase/ligase" evidence="4">
    <location>
        <begin position="45"/>
        <end position="404"/>
    </location>
</feature>
<dbReference type="InterPro" id="IPR042099">
    <property type="entry name" value="ANL_N_sf"/>
</dbReference>
<name>A0A2S3R8N4_VIBVL</name>
<dbReference type="InterPro" id="IPR045851">
    <property type="entry name" value="AMP-bd_C_sf"/>
</dbReference>
<evidence type="ECO:0000256" key="3">
    <source>
        <dbReference type="ARBA" id="ARBA00022598"/>
    </source>
</evidence>
<dbReference type="EMBL" id="PDGH01000017">
    <property type="protein sequence ID" value="POB50036.1"/>
    <property type="molecule type" value="Genomic_DNA"/>
</dbReference>
<dbReference type="RefSeq" id="WP_103199626.1">
    <property type="nucleotide sequence ID" value="NZ_JASMUA010000001.1"/>
</dbReference>
<evidence type="ECO:0000313" key="6">
    <source>
        <dbReference type="EMBL" id="POB50036.1"/>
    </source>
</evidence>